<dbReference type="InterPro" id="IPR009600">
    <property type="entry name" value="PIG-U"/>
</dbReference>
<feature type="transmembrane region" description="Helical" evidence="9">
    <location>
        <begin position="500"/>
        <end position="519"/>
    </location>
</feature>
<feature type="transmembrane region" description="Helical" evidence="9">
    <location>
        <begin position="472"/>
        <end position="494"/>
    </location>
</feature>
<comment type="similarity">
    <text evidence="3">Belongs to the PIGU family.</text>
</comment>
<keyword evidence="4" id="KW-0337">GPI-anchor biosynthesis</keyword>
<name>A0ABQ8FP92_9FUNG</name>
<evidence type="ECO:0000313" key="11">
    <source>
        <dbReference type="Proteomes" id="UP001648503"/>
    </source>
</evidence>
<dbReference type="Pfam" id="PF06728">
    <property type="entry name" value="PIG-U"/>
    <property type="match status" value="1"/>
</dbReference>
<evidence type="ECO:0000256" key="4">
    <source>
        <dbReference type="ARBA" id="ARBA00022502"/>
    </source>
</evidence>
<feature type="transmembrane region" description="Helical" evidence="9">
    <location>
        <begin position="430"/>
        <end position="460"/>
    </location>
</feature>
<feature type="transmembrane region" description="Helical" evidence="9">
    <location>
        <begin position="345"/>
        <end position="367"/>
    </location>
</feature>
<evidence type="ECO:0000256" key="8">
    <source>
        <dbReference type="ARBA" id="ARBA00023136"/>
    </source>
</evidence>
<feature type="transmembrane region" description="Helical" evidence="9">
    <location>
        <begin position="316"/>
        <end position="333"/>
    </location>
</feature>
<feature type="transmembrane region" description="Helical" evidence="9">
    <location>
        <begin position="404"/>
        <end position="424"/>
    </location>
</feature>
<evidence type="ECO:0000256" key="5">
    <source>
        <dbReference type="ARBA" id="ARBA00022692"/>
    </source>
</evidence>
<keyword evidence="5 9" id="KW-0812">Transmembrane</keyword>
<keyword evidence="7 9" id="KW-1133">Transmembrane helix</keyword>
<dbReference type="Proteomes" id="UP001648503">
    <property type="component" value="Unassembled WGS sequence"/>
</dbReference>
<comment type="caution">
    <text evidence="10">The sequence shown here is derived from an EMBL/GenBank/DDBJ whole genome shotgun (WGS) entry which is preliminary data.</text>
</comment>
<evidence type="ECO:0000256" key="2">
    <source>
        <dbReference type="ARBA" id="ARBA00004687"/>
    </source>
</evidence>
<evidence type="ECO:0000256" key="3">
    <source>
        <dbReference type="ARBA" id="ARBA00010026"/>
    </source>
</evidence>
<evidence type="ECO:0000256" key="6">
    <source>
        <dbReference type="ARBA" id="ARBA00022824"/>
    </source>
</evidence>
<feature type="transmembrane region" description="Helical" evidence="9">
    <location>
        <begin position="153"/>
        <end position="175"/>
    </location>
</feature>
<feature type="transmembrane region" description="Helical" evidence="9">
    <location>
        <begin position="373"/>
        <end position="392"/>
    </location>
</feature>
<dbReference type="PANTHER" id="PTHR13121:SF0">
    <property type="entry name" value="PHOSPHATIDYLINOSITOL GLYCAN ANCHOR BIOSYNTHESIS CLASS U PROTEIN"/>
    <property type="match status" value="1"/>
</dbReference>
<comment type="pathway">
    <text evidence="2">Glycolipid biosynthesis; glycosylphosphatidylinositol-anchor biosynthesis.</text>
</comment>
<keyword evidence="8 9" id="KW-0472">Membrane</keyword>
<protein>
    <recommendedName>
        <fullName evidence="12">Phosphatidylinositol glycan, class U</fullName>
    </recommendedName>
</protein>
<evidence type="ECO:0000256" key="1">
    <source>
        <dbReference type="ARBA" id="ARBA00004477"/>
    </source>
</evidence>
<sequence>MPRLDATVVAPWHSPAKADTKDGDAAVVSSASANGLEKATLLDSTNINPSPAMAKTPCASSNSVQQQVTGHTDEHYGRISMQVPVWAGVALRVFIVLLRPDWGTMLAGRVEVSTPVTSFKRLNECIYLHTHDIPPYDGGVCHQAPLLVTLFQYIPSFATPFVFILTDYIIARLFVSIAEYKRTLQLAEVWPEAVKVDDDVPATSTPVDEMGTGVGQVDTEADKAEIDAHTSAGSWHDPNEKHHTIWHDDPTKPVDALIVPEDVGSLYMFNPYAIIICLAKSTQSFSSLGILAAIHFAIHGHIGMTVLSLATATYLSLYPVIFLPLCILLLVSSRKESILKISLKGIALFIVAIGVLLFSSFLLFGDWKFLESTYGTIIFVTDLTPNIGLYWYFFIEMFDQFRTFFLVVFHITTIIFTMPVTLRFNKHPLFVAFMLAGFSALFKSYPSIADTALFLSLSAIYPEVFKYARNMFFAITALAYATLLGPLFFNLWVYSGAGNANFFYAITLVFSLALVIYLVDLSFAMLRREWERLHPGWRRMRYEVGQI</sequence>
<gene>
    <name evidence="10" type="ORF">BASA50_001882</name>
</gene>
<organism evidence="10 11">
    <name type="scientific">Batrachochytrium salamandrivorans</name>
    <dbReference type="NCBI Taxonomy" id="1357716"/>
    <lineage>
        <taxon>Eukaryota</taxon>
        <taxon>Fungi</taxon>
        <taxon>Fungi incertae sedis</taxon>
        <taxon>Chytridiomycota</taxon>
        <taxon>Chytridiomycota incertae sedis</taxon>
        <taxon>Chytridiomycetes</taxon>
        <taxon>Rhizophydiales</taxon>
        <taxon>Rhizophydiales incertae sedis</taxon>
        <taxon>Batrachochytrium</taxon>
    </lineage>
</organism>
<comment type="subcellular location">
    <subcellularLocation>
        <location evidence="1">Endoplasmic reticulum membrane</location>
        <topology evidence="1">Multi-pass membrane protein</topology>
    </subcellularLocation>
</comment>
<keyword evidence="6" id="KW-0256">Endoplasmic reticulum</keyword>
<dbReference type="EMBL" id="JAFCIX010000021">
    <property type="protein sequence ID" value="KAH6601054.1"/>
    <property type="molecule type" value="Genomic_DNA"/>
</dbReference>
<proteinExistence type="inferred from homology"/>
<feature type="transmembrane region" description="Helical" evidence="9">
    <location>
        <begin position="288"/>
        <end position="310"/>
    </location>
</feature>
<dbReference type="PANTHER" id="PTHR13121">
    <property type="entry name" value="GPI TRANSAMIDASE COMPONENT PIG-U"/>
    <property type="match status" value="1"/>
</dbReference>
<evidence type="ECO:0000313" key="10">
    <source>
        <dbReference type="EMBL" id="KAH6601054.1"/>
    </source>
</evidence>
<reference evidence="10 11" key="1">
    <citation type="submission" date="2021-02" db="EMBL/GenBank/DDBJ databases">
        <title>Variation within the Batrachochytrium salamandrivorans European outbreak.</title>
        <authorList>
            <person name="Kelly M."/>
            <person name="Pasmans F."/>
            <person name="Shea T.P."/>
            <person name="Munoz J.F."/>
            <person name="Carranza S."/>
            <person name="Cuomo C.A."/>
            <person name="Martel A."/>
        </authorList>
    </citation>
    <scope>NUCLEOTIDE SEQUENCE [LARGE SCALE GENOMIC DNA]</scope>
    <source>
        <strain evidence="10 11">AMFP18/2</strain>
    </source>
</reference>
<keyword evidence="11" id="KW-1185">Reference proteome</keyword>
<evidence type="ECO:0000256" key="7">
    <source>
        <dbReference type="ARBA" id="ARBA00022989"/>
    </source>
</evidence>
<evidence type="ECO:0000256" key="9">
    <source>
        <dbReference type="SAM" id="Phobius"/>
    </source>
</evidence>
<evidence type="ECO:0008006" key="12">
    <source>
        <dbReference type="Google" id="ProtNLM"/>
    </source>
</evidence>
<accession>A0ABQ8FP92</accession>